<organism evidence="12 13">
    <name type="scientific">Clavibacter michiganensis</name>
    <dbReference type="NCBI Taxonomy" id="28447"/>
    <lineage>
        <taxon>Bacteria</taxon>
        <taxon>Bacillati</taxon>
        <taxon>Actinomycetota</taxon>
        <taxon>Actinomycetes</taxon>
        <taxon>Micrococcales</taxon>
        <taxon>Microbacteriaceae</taxon>
        <taxon>Clavibacter</taxon>
    </lineage>
</organism>
<reference evidence="12 13" key="1">
    <citation type="submission" date="2018-02" db="EMBL/GenBank/DDBJ databases">
        <title>Bacteriophage NCPPB3778 and a type I-E CRISPR drive the evolution of the US Biological Select Agent, Rathayibacter toxicus.</title>
        <authorList>
            <person name="Davis E.W.II."/>
            <person name="Tabima J.F."/>
            <person name="Weisberg A.J."/>
            <person name="Lopes L.D."/>
            <person name="Wiseman M.S."/>
            <person name="Wiseman M.S."/>
            <person name="Pupko T."/>
            <person name="Belcher M.S."/>
            <person name="Sechler A.J."/>
            <person name="Tancos M.A."/>
            <person name="Schroeder B.K."/>
            <person name="Murray T.D."/>
            <person name="Luster D.G."/>
            <person name="Schneider W.L."/>
            <person name="Rogers E."/>
            <person name="Andreote F.D."/>
            <person name="Grunwald N.J."/>
            <person name="Putnam M.L."/>
            <person name="Chang J.H."/>
        </authorList>
    </citation>
    <scope>NUCLEOTIDE SEQUENCE [LARGE SCALE GENOMIC DNA]</scope>
    <source>
        <strain evidence="12 13">AY1B3</strain>
    </source>
</reference>
<dbReference type="FunFam" id="3.40.640.10:FF:000046">
    <property type="entry name" value="Cystathionine gamma-lyase"/>
    <property type="match status" value="1"/>
</dbReference>
<dbReference type="EC" id="4.4.1.2" evidence="5"/>
<evidence type="ECO:0000256" key="7">
    <source>
        <dbReference type="ARBA" id="ARBA00048780"/>
    </source>
</evidence>
<dbReference type="GO" id="GO:0005737">
    <property type="term" value="C:cytoplasm"/>
    <property type="evidence" value="ECO:0007669"/>
    <property type="project" value="TreeGrafter"/>
</dbReference>
<comment type="catalytic activity">
    <reaction evidence="7">
        <text>L-homocysteine + H2O = 2-oxobutanoate + hydrogen sulfide + NH4(+) + H(+)</text>
        <dbReference type="Rhea" id="RHEA:14501"/>
        <dbReference type="ChEBI" id="CHEBI:15377"/>
        <dbReference type="ChEBI" id="CHEBI:15378"/>
        <dbReference type="ChEBI" id="CHEBI:16763"/>
        <dbReference type="ChEBI" id="CHEBI:28938"/>
        <dbReference type="ChEBI" id="CHEBI:29919"/>
        <dbReference type="ChEBI" id="CHEBI:58199"/>
        <dbReference type="EC" id="4.4.1.2"/>
    </reaction>
    <physiologicalReaction direction="left-to-right" evidence="7">
        <dbReference type="Rhea" id="RHEA:14502"/>
    </physiologicalReaction>
</comment>
<dbReference type="GO" id="GO:0030170">
    <property type="term" value="F:pyridoxal phosphate binding"/>
    <property type="evidence" value="ECO:0007669"/>
    <property type="project" value="InterPro"/>
</dbReference>
<name>A0A2S5VS35_9MICO</name>
<dbReference type="Proteomes" id="UP000239241">
    <property type="component" value="Unassembled WGS sequence"/>
</dbReference>
<dbReference type="PANTHER" id="PTHR43797:SF2">
    <property type="entry name" value="HOMOCYSTEINE_CYSTEINE SYNTHASE"/>
    <property type="match status" value="1"/>
</dbReference>
<dbReference type="InterPro" id="IPR015422">
    <property type="entry name" value="PyrdxlP-dep_Trfase_small"/>
</dbReference>
<feature type="modified residue" description="N6-(pyridoxal phosphate)lysine" evidence="9">
    <location>
        <position position="239"/>
    </location>
</feature>
<dbReference type="Pfam" id="PF01053">
    <property type="entry name" value="Cys_Met_Meta_PP"/>
    <property type="match status" value="1"/>
</dbReference>
<comment type="similarity">
    <text evidence="2 10">Belongs to the trans-sulfuration enzymes family.</text>
</comment>
<evidence type="ECO:0000313" key="13">
    <source>
        <dbReference type="Proteomes" id="UP000239241"/>
    </source>
</evidence>
<dbReference type="RefSeq" id="WP_104290716.1">
    <property type="nucleotide sequence ID" value="NZ_PSXY01000019.1"/>
</dbReference>
<comment type="caution">
    <text evidence="12">The sequence shown here is derived from an EMBL/GenBank/DDBJ whole genome shotgun (WGS) entry which is preliminary data.</text>
</comment>
<dbReference type="GO" id="GO:0004124">
    <property type="term" value="F:cysteine synthase activity"/>
    <property type="evidence" value="ECO:0007669"/>
    <property type="project" value="TreeGrafter"/>
</dbReference>
<dbReference type="GO" id="GO:0019346">
    <property type="term" value="P:transsulfuration"/>
    <property type="evidence" value="ECO:0007669"/>
    <property type="project" value="InterPro"/>
</dbReference>
<evidence type="ECO:0000256" key="2">
    <source>
        <dbReference type="ARBA" id="ARBA00009077"/>
    </source>
</evidence>
<evidence type="ECO:0000256" key="9">
    <source>
        <dbReference type="PIRSR" id="PIRSR001434-2"/>
    </source>
</evidence>
<evidence type="ECO:0000256" key="11">
    <source>
        <dbReference type="SAM" id="MobiDB-lite"/>
    </source>
</evidence>
<dbReference type="AlphaFoldDB" id="A0A2S5VS35"/>
<dbReference type="Gene3D" id="3.40.640.10">
    <property type="entry name" value="Type I PLP-dependent aspartate aminotransferase-like (Major domain)"/>
    <property type="match status" value="1"/>
</dbReference>
<dbReference type="InterPro" id="IPR015421">
    <property type="entry name" value="PyrdxlP-dep_Trfase_major"/>
</dbReference>
<keyword evidence="4 9" id="KW-0663">Pyridoxal phosphate</keyword>
<evidence type="ECO:0000256" key="1">
    <source>
        <dbReference type="ARBA" id="ARBA00001933"/>
    </source>
</evidence>
<dbReference type="NCBIfam" id="TIGR01326">
    <property type="entry name" value="OAH_OAS_sulfhy"/>
    <property type="match status" value="1"/>
</dbReference>
<dbReference type="SUPFAM" id="SSF53383">
    <property type="entry name" value="PLP-dependent transferases"/>
    <property type="match status" value="1"/>
</dbReference>
<accession>A0A2S5VS35</accession>
<comment type="catalytic activity">
    <reaction evidence="8">
        <text>L-methionine + H2O = methanethiol + 2-oxobutanoate + NH4(+)</text>
        <dbReference type="Rhea" id="RHEA:23800"/>
        <dbReference type="ChEBI" id="CHEBI:15377"/>
        <dbReference type="ChEBI" id="CHEBI:16007"/>
        <dbReference type="ChEBI" id="CHEBI:16763"/>
        <dbReference type="ChEBI" id="CHEBI:28938"/>
        <dbReference type="ChEBI" id="CHEBI:57844"/>
        <dbReference type="EC" id="4.4.1.11"/>
    </reaction>
    <physiologicalReaction direction="left-to-right" evidence="8">
        <dbReference type="Rhea" id="RHEA:23801"/>
    </physiologicalReaction>
</comment>
<evidence type="ECO:0000256" key="4">
    <source>
        <dbReference type="ARBA" id="ARBA00022898"/>
    </source>
</evidence>
<dbReference type="PIRSF" id="PIRSF001434">
    <property type="entry name" value="CGS"/>
    <property type="match status" value="1"/>
</dbReference>
<dbReference type="GO" id="GO:0003961">
    <property type="term" value="F:O-acetylhomoserine aminocarboxypropyltransferase activity"/>
    <property type="evidence" value="ECO:0007669"/>
    <property type="project" value="TreeGrafter"/>
</dbReference>
<dbReference type="InterPro" id="IPR015424">
    <property type="entry name" value="PyrdxlP-dep_Trfase"/>
</dbReference>
<evidence type="ECO:0000256" key="10">
    <source>
        <dbReference type="RuleBase" id="RU362118"/>
    </source>
</evidence>
<proteinExistence type="inferred from homology"/>
<dbReference type="EMBL" id="PSXY01000019">
    <property type="protein sequence ID" value="PPF66512.1"/>
    <property type="molecule type" value="Genomic_DNA"/>
</dbReference>
<dbReference type="GO" id="GO:0018826">
    <property type="term" value="F:methionine gamma-lyase activity"/>
    <property type="evidence" value="ECO:0007669"/>
    <property type="project" value="UniProtKB-EC"/>
</dbReference>
<protein>
    <recommendedName>
        <fullName evidence="5">homocysteine desulfhydrase</fullName>
        <ecNumber evidence="5">4.4.1.2</ecNumber>
    </recommendedName>
    <alternativeName>
        <fullName evidence="6">Homocysteine desulfhydrase</fullName>
    </alternativeName>
</protein>
<dbReference type="GO" id="GO:0071269">
    <property type="term" value="P:L-homocysteine biosynthetic process"/>
    <property type="evidence" value="ECO:0007669"/>
    <property type="project" value="TreeGrafter"/>
</dbReference>
<dbReference type="CDD" id="cd00614">
    <property type="entry name" value="CGS_like"/>
    <property type="match status" value="1"/>
</dbReference>
<evidence type="ECO:0000256" key="6">
    <source>
        <dbReference type="ARBA" id="ARBA00047199"/>
    </source>
</evidence>
<evidence type="ECO:0000256" key="8">
    <source>
        <dbReference type="ARBA" id="ARBA00052699"/>
    </source>
</evidence>
<evidence type="ECO:0000256" key="3">
    <source>
        <dbReference type="ARBA" id="ARBA00022679"/>
    </source>
</evidence>
<keyword evidence="3 12" id="KW-0808">Transferase</keyword>
<evidence type="ECO:0000256" key="5">
    <source>
        <dbReference type="ARBA" id="ARBA00047175"/>
    </source>
</evidence>
<dbReference type="InterPro" id="IPR006235">
    <property type="entry name" value="OAc-hSer/O-AcSer_sulfhydrylase"/>
</dbReference>
<dbReference type="PANTHER" id="PTHR43797">
    <property type="entry name" value="HOMOCYSTEINE/CYSTEINE SYNTHASE"/>
    <property type="match status" value="1"/>
</dbReference>
<dbReference type="GO" id="GO:0047982">
    <property type="term" value="F:homocysteine desulfhydrase activity"/>
    <property type="evidence" value="ECO:0007669"/>
    <property type="project" value="UniProtKB-EC"/>
</dbReference>
<gene>
    <name evidence="12" type="ORF">C5E16_11165</name>
</gene>
<sequence length="466" mass="49313">MSVVEGIRAAAPDAPGPDAPAPADGARVGGAPAAAGFTTRQVHAGSTVDADHGARVSPVHLTAGFVFDSFAEARDRFAGADEGYLYTRNGNPTTDEVEKRLAELEGGTEAILLASGQAATTTALLAILQAGDRILSSSSIYEGNRGLFRQNLGRLGIGVDFVDDHRDLDEWARRITPSTRVLFGEPIPNPKNDLLDLAGIADVAHRHGLPFVVDDTLATPYLLRPIEHGADVVVHSTSKFLAGHGSVLGGVVVDGGTFDWAARPELFPHLTQPERSFGGASWADRHGRGAFIAYAREIVASRFGPTPAPFSSFLLRQGIETLSLRVERHSANALAVARFLEGRPEVSSVDYAGLPSSPSHELALRYLPDGQGSVFSFTLAGGEPAAEAFTDAVRLFSRMTHLGDVRSLVLHPASTTHAGRTPEERDAAGIWPGLLRVSIGIEDIADILRDLERGLDAVRALPATGS</sequence>
<dbReference type="GO" id="GO:0006535">
    <property type="term" value="P:cysteine biosynthetic process from serine"/>
    <property type="evidence" value="ECO:0007669"/>
    <property type="project" value="TreeGrafter"/>
</dbReference>
<evidence type="ECO:0000313" key="12">
    <source>
        <dbReference type="EMBL" id="PPF66512.1"/>
    </source>
</evidence>
<dbReference type="Gene3D" id="3.90.1150.10">
    <property type="entry name" value="Aspartate Aminotransferase, domain 1"/>
    <property type="match status" value="1"/>
</dbReference>
<feature type="region of interest" description="Disordered" evidence="11">
    <location>
        <begin position="1"/>
        <end position="28"/>
    </location>
</feature>
<comment type="cofactor">
    <cofactor evidence="1 10">
        <name>pyridoxal 5'-phosphate</name>
        <dbReference type="ChEBI" id="CHEBI:597326"/>
    </cofactor>
</comment>
<dbReference type="InterPro" id="IPR000277">
    <property type="entry name" value="Cys/Met-Metab_PyrdxlP-dep_enz"/>
</dbReference>